<dbReference type="FunFam" id="3.30.830.10:FF:000008">
    <property type="entry name" value="Mitochondrial-processing peptidase subunit beta"/>
    <property type="match status" value="1"/>
</dbReference>
<dbReference type="SUPFAM" id="SSF63411">
    <property type="entry name" value="LuxS/MPP-like metallohydrolase"/>
    <property type="match status" value="2"/>
</dbReference>
<keyword evidence="6" id="KW-1185">Reference proteome</keyword>
<dbReference type="Pfam" id="PF05193">
    <property type="entry name" value="Peptidase_M16_C"/>
    <property type="match status" value="1"/>
</dbReference>
<dbReference type="EMBL" id="CP058649">
    <property type="protein sequence ID" value="QUI22998.1"/>
    <property type="molecule type" value="Genomic_DNA"/>
</dbReference>
<dbReference type="KEGG" id="vpy:HZI73_12160"/>
<proteinExistence type="inferred from homology"/>
<dbReference type="RefSeq" id="WP_212698494.1">
    <property type="nucleotide sequence ID" value="NZ_CP058649.1"/>
</dbReference>
<dbReference type="InterPro" id="IPR050361">
    <property type="entry name" value="MPP/UQCRC_Complex"/>
</dbReference>
<dbReference type="InterPro" id="IPR001431">
    <property type="entry name" value="Pept_M16_Zn_BS"/>
</dbReference>
<dbReference type="GO" id="GO:0006508">
    <property type="term" value="P:proteolysis"/>
    <property type="evidence" value="ECO:0007669"/>
    <property type="project" value="InterPro"/>
</dbReference>
<evidence type="ECO:0000259" key="4">
    <source>
        <dbReference type="Pfam" id="PF05193"/>
    </source>
</evidence>
<reference evidence="5" key="1">
    <citation type="submission" date="2020-07" db="EMBL/GenBank/DDBJ databases">
        <title>Vallitalea pronyensis genome.</title>
        <authorList>
            <person name="Postec A."/>
        </authorList>
    </citation>
    <scope>NUCLEOTIDE SEQUENCE</scope>
    <source>
        <strain evidence="5">FatNI3</strain>
    </source>
</reference>
<comment type="similarity">
    <text evidence="1 2">Belongs to the peptidase M16 family.</text>
</comment>
<dbReference type="InterPro" id="IPR011249">
    <property type="entry name" value="Metalloenz_LuxS/M16"/>
</dbReference>
<evidence type="ECO:0000313" key="5">
    <source>
        <dbReference type="EMBL" id="QUI22998.1"/>
    </source>
</evidence>
<dbReference type="Pfam" id="PF00675">
    <property type="entry name" value="Peptidase_M16"/>
    <property type="match status" value="1"/>
</dbReference>
<dbReference type="GO" id="GO:0046872">
    <property type="term" value="F:metal ion binding"/>
    <property type="evidence" value="ECO:0007669"/>
    <property type="project" value="InterPro"/>
</dbReference>
<feature type="domain" description="Peptidase M16 N-terminal" evidence="3">
    <location>
        <begin position="13"/>
        <end position="160"/>
    </location>
</feature>
<protein>
    <submittedName>
        <fullName evidence="5">Insulinase family protein</fullName>
    </submittedName>
</protein>
<feature type="domain" description="Peptidase M16 C-terminal" evidence="4">
    <location>
        <begin position="166"/>
        <end position="339"/>
    </location>
</feature>
<dbReference type="AlphaFoldDB" id="A0A8J8MKJ8"/>
<evidence type="ECO:0000259" key="3">
    <source>
        <dbReference type="Pfam" id="PF00675"/>
    </source>
</evidence>
<dbReference type="GO" id="GO:0004222">
    <property type="term" value="F:metalloendopeptidase activity"/>
    <property type="evidence" value="ECO:0007669"/>
    <property type="project" value="InterPro"/>
</dbReference>
<dbReference type="Proteomes" id="UP000683246">
    <property type="component" value="Chromosome"/>
</dbReference>
<name>A0A8J8MKJ8_9FIRM</name>
<evidence type="ECO:0000256" key="1">
    <source>
        <dbReference type="ARBA" id="ARBA00007261"/>
    </source>
</evidence>
<sequence>MIKVRRLDNGLCVVGEENSFVRSVAMGIWIKNGSVDEEGHNTGVSHFIEHMMFKGTKSRSARDIADEMSEVGGRINAFTGKEYMCYYAHTLDNHFDVALDVLSDMLLNSAIRDEDMEKEKGVIIEEINMYEDSPEEIVHDLIQEEAWKATPLGNNILGTKEIINGFTSEDIRAYMDQHYIPENIVVSVVGKFDFDDIFEKINSKFSVLQDKKAVPRKSKTEYQRCFVTKDKDIEQVHLCMAFPSIAYESDKIYVLSILNTILGGGINSRLFQSIREEKGLAYSIYSYAETYNIAGMLNVYAAANPVQIEPVIEATLKEIKQLLDEGIQEKELNKIKEQLKSNLIIGFENMNSRMSSYGKSMLMLNRIKTQDEMIEGVNAVDVNGLMTFAKEVFDFDNMSVALVGRLKDIHIERIREICKI</sequence>
<evidence type="ECO:0000313" key="6">
    <source>
        <dbReference type="Proteomes" id="UP000683246"/>
    </source>
</evidence>
<dbReference type="PANTHER" id="PTHR11851">
    <property type="entry name" value="METALLOPROTEASE"/>
    <property type="match status" value="1"/>
</dbReference>
<organism evidence="5 6">
    <name type="scientific">Vallitalea pronyensis</name>
    <dbReference type="NCBI Taxonomy" id="1348613"/>
    <lineage>
        <taxon>Bacteria</taxon>
        <taxon>Bacillati</taxon>
        <taxon>Bacillota</taxon>
        <taxon>Clostridia</taxon>
        <taxon>Lachnospirales</taxon>
        <taxon>Vallitaleaceae</taxon>
        <taxon>Vallitalea</taxon>
    </lineage>
</organism>
<accession>A0A8J8MKJ8</accession>
<gene>
    <name evidence="5" type="ORF">HZI73_12160</name>
</gene>
<dbReference type="InterPro" id="IPR011765">
    <property type="entry name" value="Pept_M16_N"/>
</dbReference>
<dbReference type="InterPro" id="IPR007863">
    <property type="entry name" value="Peptidase_M16_C"/>
</dbReference>
<dbReference type="PROSITE" id="PS00143">
    <property type="entry name" value="INSULINASE"/>
    <property type="match status" value="1"/>
</dbReference>
<evidence type="ECO:0000256" key="2">
    <source>
        <dbReference type="RuleBase" id="RU004447"/>
    </source>
</evidence>
<dbReference type="PANTHER" id="PTHR11851:SF49">
    <property type="entry name" value="MITOCHONDRIAL-PROCESSING PEPTIDASE SUBUNIT ALPHA"/>
    <property type="match status" value="1"/>
</dbReference>
<dbReference type="Gene3D" id="3.30.830.10">
    <property type="entry name" value="Metalloenzyme, LuxS/M16 peptidase-like"/>
    <property type="match status" value="2"/>
</dbReference>